<accession>A0A1I2BCH3</accession>
<keyword evidence="2" id="KW-1185">Reference proteome</keyword>
<dbReference type="EMBL" id="FOLQ01000015">
    <property type="protein sequence ID" value="SFE53588.1"/>
    <property type="molecule type" value="Genomic_DNA"/>
</dbReference>
<evidence type="ECO:0000313" key="2">
    <source>
        <dbReference type="Proteomes" id="UP000198598"/>
    </source>
</evidence>
<dbReference type="STRING" id="662367.SAMN05216167_11554"/>
<reference evidence="1 2" key="1">
    <citation type="submission" date="2016-10" db="EMBL/GenBank/DDBJ databases">
        <authorList>
            <person name="de Groot N.N."/>
        </authorList>
    </citation>
    <scope>NUCLEOTIDE SEQUENCE [LARGE SCALE GENOMIC DNA]</scope>
    <source>
        <strain evidence="1 2">DSM 26130</strain>
    </source>
</reference>
<proteinExistence type="predicted"/>
<evidence type="ECO:0000313" key="1">
    <source>
        <dbReference type="EMBL" id="SFE53588.1"/>
    </source>
</evidence>
<dbReference type="Proteomes" id="UP000198598">
    <property type="component" value="Unassembled WGS sequence"/>
</dbReference>
<name>A0A1I2BCH3_9BACT</name>
<sequence length="64" mass="6918">MGMILSRTLHFSSAKSTLLTAISEPYVSKTARRPPGTVHADPKKFAPSGRVQTITTGIVIYDNT</sequence>
<organism evidence="1 2">
    <name type="scientific">Spirosoma endophyticum</name>
    <dbReference type="NCBI Taxonomy" id="662367"/>
    <lineage>
        <taxon>Bacteria</taxon>
        <taxon>Pseudomonadati</taxon>
        <taxon>Bacteroidota</taxon>
        <taxon>Cytophagia</taxon>
        <taxon>Cytophagales</taxon>
        <taxon>Cytophagaceae</taxon>
        <taxon>Spirosoma</taxon>
    </lineage>
</organism>
<gene>
    <name evidence="1" type="ORF">SAMN05216167_11554</name>
</gene>
<dbReference type="AlphaFoldDB" id="A0A1I2BCH3"/>
<protein>
    <submittedName>
        <fullName evidence="1">Uncharacterized protein</fullName>
    </submittedName>
</protein>